<proteinExistence type="predicted"/>
<dbReference type="RefSeq" id="WP_088554189.1">
    <property type="nucleotide sequence ID" value="NZ_BDGJ01000111.1"/>
</dbReference>
<dbReference type="Proteomes" id="UP000197032">
    <property type="component" value="Unassembled WGS sequence"/>
</dbReference>
<keyword evidence="2" id="KW-0969">Cilium</keyword>
<dbReference type="OrthoDB" id="9796740at2"/>
<dbReference type="EMBL" id="BDGJ01000111">
    <property type="protein sequence ID" value="GAW92945.1"/>
    <property type="molecule type" value="Genomic_DNA"/>
</dbReference>
<accession>A0A1Z5HUE1</accession>
<evidence type="ECO:0000313" key="3">
    <source>
        <dbReference type="Proteomes" id="UP000197032"/>
    </source>
</evidence>
<keyword evidence="2" id="KW-0282">Flagellum</keyword>
<dbReference type="AlphaFoldDB" id="A0A1Z5HUE1"/>
<keyword evidence="2" id="KW-0966">Cell projection</keyword>
<protein>
    <submittedName>
        <fullName evidence="2">FlgJ-like flagellar muramidase protein</fullName>
    </submittedName>
</protein>
<reference evidence="3" key="1">
    <citation type="journal article" date="2017" name="Appl. Environ. Microbiol.">
        <title>Genomic Analysis of Calderihabitans maritimus KKC1, a Thermophilic, Hydrogenogenic, Carboxydotrophic Bacterium Isolated from Marine Sediment.</title>
        <authorList>
            <person name="Omae K."/>
            <person name="Yoneda Y."/>
            <person name="Fukuyama Y."/>
            <person name="Yoshida T."/>
            <person name="Sako Y."/>
        </authorList>
    </citation>
    <scope>NUCLEOTIDE SEQUENCE [LARGE SCALE GENOMIC DNA]</scope>
    <source>
        <strain evidence="3">KKC1</strain>
    </source>
</reference>
<dbReference type="InterPro" id="IPR019301">
    <property type="entry name" value="Flagellar_prot_FlgJ_N"/>
</dbReference>
<evidence type="ECO:0000313" key="2">
    <source>
        <dbReference type="EMBL" id="GAW92945.1"/>
    </source>
</evidence>
<keyword evidence="3" id="KW-1185">Reference proteome</keyword>
<evidence type="ECO:0000259" key="1">
    <source>
        <dbReference type="Pfam" id="PF10135"/>
    </source>
</evidence>
<gene>
    <name evidence="2" type="ORF">KKC1_20900</name>
</gene>
<sequence length="101" mass="11667">MKVNLPETALVKNKEVANHSQADKLEKVCRRFEALLVERLLEAMDRTTFRSAETAATELYRDMYYMELARLVSENFQLGIAEKIYQQLQEQKLMLPGGDKG</sequence>
<dbReference type="Pfam" id="PF10135">
    <property type="entry name" value="Rod-binding"/>
    <property type="match status" value="1"/>
</dbReference>
<comment type="caution">
    <text evidence="2">The sequence shown here is derived from an EMBL/GenBank/DDBJ whole genome shotgun (WGS) entry which is preliminary data.</text>
</comment>
<organism evidence="2 3">
    <name type="scientific">Calderihabitans maritimus</name>
    <dbReference type="NCBI Taxonomy" id="1246530"/>
    <lineage>
        <taxon>Bacteria</taxon>
        <taxon>Bacillati</taxon>
        <taxon>Bacillota</taxon>
        <taxon>Clostridia</taxon>
        <taxon>Neomoorellales</taxon>
        <taxon>Calderihabitantaceae</taxon>
        <taxon>Calderihabitans</taxon>
    </lineage>
</organism>
<feature type="domain" description="Flagellar protein FlgJ N-terminal" evidence="1">
    <location>
        <begin position="54"/>
        <end position="87"/>
    </location>
</feature>
<name>A0A1Z5HUE1_9FIRM</name>